<organism evidence="2 3">
    <name type="scientific">Sphingomonas limnosediminicola</name>
    <dbReference type="NCBI Taxonomy" id="940133"/>
    <lineage>
        <taxon>Bacteria</taxon>
        <taxon>Pseudomonadati</taxon>
        <taxon>Pseudomonadota</taxon>
        <taxon>Alphaproteobacteria</taxon>
        <taxon>Sphingomonadales</taxon>
        <taxon>Sphingomonadaceae</taxon>
        <taxon>Sphingomonas</taxon>
    </lineage>
</organism>
<dbReference type="Proteomes" id="UP001500827">
    <property type="component" value="Unassembled WGS sequence"/>
</dbReference>
<evidence type="ECO:0000259" key="1">
    <source>
        <dbReference type="Pfam" id="PF13577"/>
    </source>
</evidence>
<dbReference type="Gene3D" id="3.10.450.50">
    <property type="match status" value="1"/>
</dbReference>
<dbReference type="Pfam" id="PF13577">
    <property type="entry name" value="SnoaL_4"/>
    <property type="match status" value="1"/>
</dbReference>
<comment type="caution">
    <text evidence="2">The sequence shown here is derived from an EMBL/GenBank/DDBJ whole genome shotgun (WGS) entry which is preliminary data.</text>
</comment>
<evidence type="ECO:0000313" key="2">
    <source>
        <dbReference type="EMBL" id="GAA3892252.1"/>
    </source>
</evidence>
<dbReference type="InterPro" id="IPR032710">
    <property type="entry name" value="NTF2-like_dom_sf"/>
</dbReference>
<reference evidence="3" key="1">
    <citation type="journal article" date="2019" name="Int. J. Syst. Evol. Microbiol.">
        <title>The Global Catalogue of Microorganisms (GCM) 10K type strain sequencing project: providing services to taxonomists for standard genome sequencing and annotation.</title>
        <authorList>
            <consortium name="The Broad Institute Genomics Platform"/>
            <consortium name="The Broad Institute Genome Sequencing Center for Infectious Disease"/>
            <person name="Wu L."/>
            <person name="Ma J."/>
        </authorList>
    </citation>
    <scope>NUCLEOTIDE SEQUENCE [LARGE SCALE GENOMIC DNA]</scope>
    <source>
        <strain evidence="3">JCM 17543</strain>
    </source>
</reference>
<feature type="domain" description="SnoaL-like" evidence="1">
    <location>
        <begin position="58"/>
        <end position="143"/>
    </location>
</feature>
<dbReference type="RefSeq" id="WP_344698510.1">
    <property type="nucleotide sequence ID" value="NZ_BAABBM010000001.1"/>
</dbReference>
<keyword evidence="3" id="KW-1185">Reference proteome</keyword>
<gene>
    <name evidence="2" type="ORF">GCM10022276_09210</name>
</gene>
<name>A0ABP7L1P6_9SPHN</name>
<protein>
    <recommendedName>
        <fullName evidence="1">SnoaL-like domain-containing protein</fullName>
    </recommendedName>
</protein>
<accession>A0ABP7L1P6</accession>
<dbReference type="SUPFAM" id="SSF54427">
    <property type="entry name" value="NTF2-like"/>
    <property type="match status" value="1"/>
</dbReference>
<sequence length="156" mass="16394">MLSILLAVAAQTSSGRLPPAVALPPPVGEEQTVLASVNAVLSSFSAGDSATMLRWVYPDGRVTATGTRASSKGLRQESWAQFAARVTPGAGFEETISDPAIEIDGDAAMVWAPFVVRVGGKVSNCGVDHFDLVRENGTWKVMNLTFSSRIDGCPAQ</sequence>
<proteinExistence type="predicted"/>
<dbReference type="InterPro" id="IPR037401">
    <property type="entry name" value="SnoaL-like"/>
</dbReference>
<evidence type="ECO:0000313" key="3">
    <source>
        <dbReference type="Proteomes" id="UP001500827"/>
    </source>
</evidence>
<dbReference type="EMBL" id="BAABBM010000001">
    <property type="protein sequence ID" value="GAA3892252.1"/>
    <property type="molecule type" value="Genomic_DNA"/>
</dbReference>